<dbReference type="EMBL" id="CBKP010000002">
    <property type="protein sequence ID" value="CDF28270.1"/>
    <property type="molecule type" value="Genomic_DNA"/>
</dbReference>
<feature type="transmembrane region" description="Helical" evidence="1">
    <location>
        <begin position="6"/>
        <end position="24"/>
    </location>
</feature>
<evidence type="ECO:0000256" key="1">
    <source>
        <dbReference type="SAM" id="Phobius"/>
    </source>
</evidence>
<keyword evidence="1" id="KW-0472">Membrane</keyword>
<sequence>MGILSFILVPLIGICVSYLFFPIFHKRYLLPLLGTFWLSISILISSLYVNKKLFTIFLVIILIIGALGVFSSVNNEQNDFNDTIHKNETLQSVVGSNNIVIFDNDVLYLDFGTYFLKNNSHYLFKNDVGQNIGNLLKNSTIQSKIDNGSKVYYIDCTSKGDNSNYLECVDSSIKLNKIYSPYPKEYIREFDIYEVQTANIS</sequence>
<protein>
    <submittedName>
        <fullName evidence="2">Uncharacterized protein</fullName>
    </submittedName>
</protein>
<evidence type="ECO:0000313" key="3">
    <source>
        <dbReference type="Proteomes" id="UP000018189"/>
    </source>
</evidence>
<keyword evidence="1" id="KW-0812">Transmembrane</keyword>
<comment type="caution">
    <text evidence="2">The sequence shown here is derived from an EMBL/GenBank/DDBJ whole genome shotgun (WGS) entry which is preliminary data.</text>
</comment>
<reference evidence="2" key="1">
    <citation type="submission" date="2012-11" db="EMBL/GenBank/DDBJ databases">
        <title>Dependencies among metagenomic species, viruses, plasmids and units of genetic variation.</title>
        <authorList>
            <person name="Nielsen H.B."/>
            <person name="Almeida M."/>
            <person name="Juncker A.S."/>
            <person name="Rasmussen S."/>
            <person name="Li J."/>
            <person name="Sunagawa S."/>
            <person name="Plichta D."/>
            <person name="Gautier L."/>
            <person name="Le Chatelier E."/>
            <person name="Peletier E."/>
            <person name="Bonde I."/>
            <person name="Nielsen T."/>
            <person name="Manichanh C."/>
            <person name="Arumugam M."/>
            <person name="Batto J."/>
            <person name="Santos M.B.Q.D."/>
            <person name="Blom N."/>
            <person name="Borruel N."/>
            <person name="Burgdorf K.S."/>
            <person name="Boumezbeur F."/>
            <person name="Casellas F."/>
            <person name="Dore J."/>
            <person name="Guarner F."/>
            <person name="Hansen T."/>
            <person name="Hildebrand F."/>
            <person name="Kaas R.S."/>
            <person name="Kennedy S."/>
            <person name="Kristiansen K."/>
            <person name="Kultima J.R."/>
            <person name="Leonard P."/>
            <person name="Levenez F."/>
            <person name="Lund O."/>
            <person name="Moumen B."/>
            <person name="Le Paslier D."/>
            <person name="Pons N."/>
            <person name="Pedersen O."/>
            <person name="Prifti E."/>
            <person name="Qin J."/>
            <person name="Raes J."/>
            <person name="Tap J."/>
            <person name="Tims S."/>
            <person name="Ussery D.W."/>
            <person name="Yamada T."/>
            <person name="MetaHit consortium"/>
            <person name="Renault P."/>
            <person name="Sicheritz-Ponten T."/>
            <person name="Bork P."/>
            <person name="Wang J."/>
            <person name="Brunak S."/>
            <person name="Ehrlich S.D."/>
        </authorList>
    </citation>
    <scope>NUCLEOTIDE SEQUENCE [LARGE SCALE GENOMIC DNA]</scope>
</reference>
<dbReference type="AlphaFoldDB" id="R7PSC4"/>
<accession>R7PSC4</accession>
<proteinExistence type="predicted"/>
<organism evidence="2 3">
    <name type="scientific">Methanobrevibacter smithii CAG:186</name>
    <dbReference type="NCBI Taxonomy" id="1263088"/>
    <lineage>
        <taxon>Archaea</taxon>
        <taxon>Methanobacteriati</taxon>
        <taxon>Methanobacteriota</taxon>
        <taxon>Methanomada group</taxon>
        <taxon>Methanobacteria</taxon>
        <taxon>Methanobacteriales</taxon>
        <taxon>Methanobacteriaceae</taxon>
        <taxon>Methanobrevibacter</taxon>
    </lineage>
</organism>
<dbReference type="Proteomes" id="UP000018189">
    <property type="component" value="Unassembled WGS sequence"/>
</dbReference>
<keyword evidence="1" id="KW-1133">Transmembrane helix</keyword>
<name>R7PSC4_METSM</name>
<evidence type="ECO:0000313" key="2">
    <source>
        <dbReference type="EMBL" id="CDF28270.1"/>
    </source>
</evidence>
<feature type="transmembrane region" description="Helical" evidence="1">
    <location>
        <begin position="29"/>
        <end position="48"/>
    </location>
</feature>
<feature type="transmembrane region" description="Helical" evidence="1">
    <location>
        <begin position="54"/>
        <end position="73"/>
    </location>
</feature>
<gene>
    <name evidence="2" type="ORF">BN522_00171</name>
</gene>